<organism evidence="2 3">
    <name type="scientific">Zasmidium cellare</name>
    <name type="common">Wine cellar mold</name>
    <name type="synonym">Racodium cellare</name>
    <dbReference type="NCBI Taxonomy" id="395010"/>
    <lineage>
        <taxon>Eukaryota</taxon>
        <taxon>Fungi</taxon>
        <taxon>Dikarya</taxon>
        <taxon>Ascomycota</taxon>
        <taxon>Pezizomycotina</taxon>
        <taxon>Dothideomycetes</taxon>
        <taxon>Dothideomycetidae</taxon>
        <taxon>Mycosphaerellales</taxon>
        <taxon>Mycosphaerellaceae</taxon>
        <taxon>Zasmidium</taxon>
    </lineage>
</organism>
<evidence type="ECO:0000256" key="1">
    <source>
        <dbReference type="SAM" id="MobiDB-lite"/>
    </source>
</evidence>
<feature type="compositionally biased region" description="Basic and acidic residues" evidence="1">
    <location>
        <begin position="52"/>
        <end position="61"/>
    </location>
</feature>
<gene>
    <name evidence="2" type="ORF">PRZ48_010221</name>
</gene>
<dbReference type="Proteomes" id="UP001305779">
    <property type="component" value="Unassembled WGS sequence"/>
</dbReference>
<dbReference type="EMBL" id="JAXOVC010000007">
    <property type="protein sequence ID" value="KAK4499703.1"/>
    <property type="molecule type" value="Genomic_DNA"/>
</dbReference>
<accession>A0ABR0EF57</accession>
<reference evidence="2 3" key="1">
    <citation type="journal article" date="2023" name="G3 (Bethesda)">
        <title>A chromosome-level genome assembly of Zasmidium syzygii isolated from banana leaves.</title>
        <authorList>
            <person name="van Westerhoven A.C."/>
            <person name="Mehrabi R."/>
            <person name="Talebi R."/>
            <person name="Steentjes M.B.F."/>
            <person name="Corcolon B."/>
            <person name="Chong P.A."/>
            <person name="Kema G.H.J."/>
            <person name="Seidl M.F."/>
        </authorList>
    </citation>
    <scope>NUCLEOTIDE SEQUENCE [LARGE SCALE GENOMIC DNA]</scope>
    <source>
        <strain evidence="2 3">P124</strain>
    </source>
</reference>
<proteinExistence type="predicted"/>
<protein>
    <submittedName>
        <fullName evidence="2">Uncharacterized protein</fullName>
    </submittedName>
</protein>
<evidence type="ECO:0000313" key="2">
    <source>
        <dbReference type="EMBL" id="KAK4499703.1"/>
    </source>
</evidence>
<name>A0ABR0EF57_ZASCE</name>
<comment type="caution">
    <text evidence="2">The sequence shown here is derived from an EMBL/GenBank/DDBJ whole genome shotgun (WGS) entry which is preliminary data.</text>
</comment>
<feature type="region of interest" description="Disordered" evidence="1">
    <location>
        <begin position="52"/>
        <end position="99"/>
    </location>
</feature>
<keyword evidence="3" id="KW-1185">Reference proteome</keyword>
<evidence type="ECO:0000313" key="3">
    <source>
        <dbReference type="Proteomes" id="UP001305779"/>
    </source>
</evidence>
<sequence length="331" mass="36703">MGDPFSTHPHLPFQNGMINALRRQQGFLDEEQDLLRQQRELVQKKQALNQRIIDELDKDQSADMTPRRHPYPMSQQPVTQPVRRDEEANASRAPDNTHRVFFGGQAPQVSRNQVSENQAGLGTVQKMAVSPLAMPGSIRDPPQIVTQAHGLNGQQGGGVKVNTAGTGPPKKCHLAGHPTHQTASKRTASIAFNNSAALNTPIALNTPTAKSVTSIKPQPVQQKDYTTYNEKYPTLALCGKDVVELACYFCMGNHFRDIRGVLQPIQGVRGMHLHIDVGHREEEAHDDTPRDYEWVVRNCVDKRLSEVDLEAVEKGEYAIRGVVEVSYGLAK</sequence>